<keyword evidence="3" id="KW-0677">Repeat</keyword>
<dbReference type="GeneID" id="24562930"/>
<dbReference type="PROSITE" id="PS50102">
    <property type="entry name" value="RRM"/>
    <property type="match status" value="1"/>
</dbReference>
<dbReference type="RefSeq" id="XP_012766575.1">
    <property type="nucleotide sequence ID" value="XM_012911121.1"/>
</dbReference>
<feature type="compositionally biased region" description="Basic and acidic residues" evidence="7">
    <location>
        <begin position="15"/>
        <end position="34"/>
    </location>
</feature>
<keyword evidence="5" id="KW-0508">mRNA splicing</keyword>
<dbReference type="GO" id="GO:0003723">
    <property type="term" value="F:RNA binding"/>
    <property type="evidence" value="ECO:0007669"/>
    <property type="project" value="UniProtKB-UniRule"/>
</dbReference>
<dbReference type="Gene3D" id="3.30.70.330">
    <property type="match status" value="2"/>
</dbReference>
<dbReference type="InterPro" id="IPR034393">
    <property type="entry name" value="TatSF1-like"/>
</dbReference>
<dbReference type="InterPro" id="IPR034392">
    <property type="entry name" value="TatSF1-like_RRM1"/>
</dbReference>
<dbReference type="InterPro" id="IPR035979">
    <property type="entry name" value="RBD_domain_sf"/>
</dbReference>
<dbReference type="PANTHER" id="PTHR15608:SF0">
    <property type="entry name" value="HIV TAT-SPECIFIC FACTOR 1"/>
    <property type="match status" value="1"/>
</dbReference>
<dbReference type="GO" id="GO:0005684">
    <property type="term" value="C:U2-type spliceosomal complex"/>
    <property type="evidence" value="ECO:0007669"/>
    <property type="project" value="TreeGrafter"/>
</dbReference>
<evidence type="ECO:0000256" key="3">
    <source>
        <dbReference type="ARBA" id="ARBA00022737"/>
    </source>
</evidence>
<evidence type="ECO:0000256" key="1">
    <source>
        <dbReference type="ARBA" id="ARBA00007747"/>
    </source>
</evidence>
<evidence type="ECO:0000313" key="10">
    <source>
        <dbReference type="Proteomes" id="UP000033188"/>
    </source>
</evidence>
<feature type="region of interest" description="Disordered" evidence="7">
    <location>
        <begin position="15"/>
        <end position="84"/>
    </location>
</feature>
<gene>
    <name evidence="9" type="ORF">BBBOND_0106980</name>
</gene>
<evidence type="ECO:0000256" key="5">
    <source>
        <dbReference type="ARBA" id="ARBA00023187"/>
    </source>
</evidence>
<evidence type="ECO:0000259" key="8">
    <source>
        <dbReference type="PROSITE" id="PS50102"/>
    </source>
</evidence>
<keyword evidence="2" id="KW-0507">mRNA processing</keyword>
<dbReference type="AlphaFoldDB" id="A0A061D641"/>
<evidence type="ECO:0000256" key="4">
    <source>
        <dbReference type="ARBA" id="ARBA00022884"/>
    </source>
</evidence>
<dbReference type="Proteomes" id="UP000033188">
    <property type="component" value="Chromosome 1"/>
</dbReference>
<comment type="similarity">
    <text evidence="1">Belongs to the HTATSF1 family.</text>
</comment>
<dbReference type="KEGG" id="bbig:BBBOND_0106980"/>
<dbReference type="OMA" id="WEHEAGS"/>
<feature type="domain" description="RRM" evidence="8">
    <location>
        <begin position="118"/>
        <end position="204"/>
    </location>
</feature>
<dbReference type="SMART" id="SM00360">
    <property type="entry name" value="RRM"/>
    <property type="match status" value="1"/>
</dbReference>
<evidence type="ECO:0000256" key="2">
    <source>
        <dbReference type="ARBA" id="ARBA00022664"/>
    </source>
</evidence>
<name>A0A061D641_BABBI</name>
<dbReference type="GO" id="GO:0005686">
    <property type="term" value="C:U2 snRNP"/>
    <property type="evidence" value="ECO:0007669"/>
    <property type="project" value="TreeGrafter"/>
</dbReference>
<evidence type="ECO:0000256" key="6">
    <source>
        <dbReference type="PROSITE-ProRule" id="PRU00176"/>
    </source>
</evidence>
<dbReference type="EMBL" id="LK391707">
    <property type="protein sequence ID" value="CDR94389.1"/>
    <property type="molecule type" value="Genomic_DNA"/>
</dbReference>
<accession>A0A061D641</accession>
<dbReference type="STRING" id="5866.A0A061D641"/>
<dbReference type="VEuPathDB" id="PiroplasmaDB:BBBOND_0106980"/>
<organism evidence="9 10">
    <name type="scientific">Babesia bigemina</name>
    <dbReference type="NCBI Taxonomy" id="5866"/>
    <lineage>
        <taxon>Eukaryota</taxon>
        <taxon>Sar</taxon>
        <taxon>Alveolata</taxon>
        <taxon>Apicomplexa</taxon>
        <taxon>Aconoidasida</taxon>
        <taxon>Piroplasmida</taxon>
        <taxon>Babesiidae</taxon>
        <taxon>Babesia</taxon>
    </lineage>
</organism>
<evidence type="ECO:0000313" key="9">
    <source>
        <dbReference type="EMBL" id="CDR94389.1"/>
    </source>
</evidence>
<protein>
    <submittedName>
        <fullName evidence="9">SPLICING FACTOR U2AF-ASSOCIATED PROTEIN, putative</fullName>
    </submittedName>
</protein>
<sequence length="389" mass="43528">MDAWSAISSVDELKSLLDGEAKDSSASKEAESSRPEVAVADAEAALEAADTSATVAAEAAPADDATTAVSAEEEARIRKREKKRQYMQRKRMKIESGKWVESAVGVSGGVKEPHQRNLSVYVSNLPDDTTAAEVAQVFRRAGVIKIDPLTTLPKIKLYTDDAGRFKNDARVTFVNKESVDFAIRYLDNYHFREDCVIHVEAARYDPQKYSAKSTVPLSAEEMRKRYLAAKYEQERLQSWTEDIDDGSGRRIVICKPMFSQEDAWEHEAGSKFYDDLREEVAAEVTKFVPFDKITPIPRHPQGVVCVKLKNSADAEIFISKFQDRVFDGQRLQVYFFDGKTDLQAQALPSKTAAENFFAAVKSAPPSYDSVACDWIDDQSSDEEFEVQTE</sequence>
<feature type="compositionally biased region" description="Low complexity" evidence="7">
    <location>
        <begin position="35"/>
        <end position="70"/>
    </location>
</feature>
<keyword evidence="10" id="KW-1185">Reference proteome</keyword>
<dbReference type="PANTHER" id="PTHR15608">
    <property type="entry name" value="SPLICING FACTOR U2AF-ASSOCIATED PROTEIN 2"/>
    <property type="match status" value="1"/>
</dbReference>
<reference evidence="10" key="1">
    <citation type="journal article" date="2014" name="Nucleic Acids Res.">
        <title>The evolutionary dynamics of variant antigen genes in Babesia reveal a history of genomic innovation underlying host-parasite interaction.</title>
        <authorList>
            <person name="Jackson A.P."/>
            <person name="Otto T.D."/>
            <person name="Darby A."/>
            <person name="Ramaprasad A."/>
            <person name="Xia D."/>
            <person name="Echaide I.E."/>
            <person name="Farber M."/>
            <person name="Gahlot S."/>
            <person name="Gamble J."/>
            <person name="Gupta D."/>
            <person name="Gupta Y."/>
            <person name="Jackson L."/>
            <person name="Malandrin L."/>
            <person name="Malas T.B."/>
            <person name="Moussa E."/>
            <person name="Nair M."/>
            <person name="Reid A.J."/>
            <person name="Sanders M."/>
            <person name="Sharma J."/>
            <person name="Tracey A."/>
            <person name="Quail M.A."/>
            <person name="Weir W."/>
            <person name="Wastling J.M."/>
            <person name="Hall N."/>
            <person name="Willadsen P."/>
            <person name="Lingelbach K."/>
            <person name="Shiels B."/>
            <person name="Tait A."/>
            <person name="Berriman M."/>
            <person name="Allred D.R."/>
            <person name="Pain A."/>
        </authorList>
    </citation>
    <scope>NUCLEOTIDE SEQUENCE [LARGE SCALE GENOMIC DNA]</scope>
    <source>
        <strain evidence="10">Bond</strain>
    </source>
</reference>
<dbReference type="OrthoDB" id="10258585at2759"/>
<dbReference type="GO" id="GO:0000398">
    <property type="term" value="P:mRNA splicing, via spliceosome"/>
    <property type="evidence" value="ECO:0007669"/>
    <property type="project" value="InterPro"/>
</dbReference>
<dbReference type="InterPro" id="IPR000504">
    <property type="entry name" value="RRM_dom"/>
</dbReference>
<dbReference type="CDD" id="cd12281">
    <property type="entry name" value="RRM1_TatSF1_like"/>
    <property type="match status" value="1"/>
</dbReference>
<dbReference type="Pfam" id="PF00076">
    <property type="entry name" value="RRM_1"/>
    <property type="match status" value="1"/>
</dbReference>
<proteinExistence type="inferred from homology"/>
<dbReference type="SUPFAM" id="SSF54928">
    <property type="entry name" value="RNA-binding domain, RBD"/>
    <property type="match status" value="1"/>
</dbReference>
<keyword evidence="4 6" id="KW-0694">RNA-binding</keyword>
<dbReference type="InterPro" id="IPR012677">
    <property type="entry name" value="Nucleotide-bd_a/b_plait_sf"/>
</dbReference>
<evidence type="ECO:0000256" key="7">
    <source>
        <dbReference type="SAM" id="MobiDB-lite"/>
    </source>
</evidence>